<dbReference type="Pfam" id="PF07980">
    <property type="entry name" value="SusD_RagB"/>
    <property type="match status" value="1"/>
</dbReference>
<protein>
    <submittedName>
        <fullName evidence="9">RagB/SusD family nutrient uptake outer membrane protein</fullName>
    </submittedName>
</protein>
<keyword evidence="5" id="KW-0998">Cell outer membrane</keyword>
<keyword evidence="3 6" id="KW-0732">Signal</keyword>
<feature type="domain" description="RagB/SusD" evidence="7">
    <location>
        <begin position="271"/>
        <end position="477"/>
    </location>
</feature>
<dbReference type="EMBL" id="QSUL01000006">
    <property type="protein sequence ID" value="RGN35829.1"/>
    <property type="molecule type" value="Genomic_DNA"/>
</dbReference>
<evidence type="ECO:0000313" key="10">
    <source>
        <dbReference type="Proteomes" id="UP000260983"/>
    </source>
</evidence>
<name>A0A3E5BEH9_9BACE</name>
<gene>
    <name evidence="9" type="ORF">DXB65_09895</name>
</gene>
<evidence type="ECO:0000256" key="2">
    <source>
        <dbReference type="ARBA" id="ARBA00006275"/>
    </source>
</evidence>
<dbReference type="Proteomes" id="UP000260983">
    <property type="component" value="Unassembled WGS sequence"/>
</dbReference>
<dbReference type="CDD" id="cd08977">
    <property type="entry name" value="SusD"/>
    <property type="match status" value="1"/>
</dbReference>
<dbReference type="InterPro" id="IPR011990">
    <property type="entry name" value="TPR-like_helical_dom_sf"/>
</dbReference>
<feature type="signal peptide" evidence="6">
    <location>
        <begin position="1"/>
        <end position="18"/>
    </location>
</feature>
<evidence type="ECO:0000256" key="1">
    <source>
        <dbReference type="ARBA" id="ARBA00004442"/>
    </source>
</evidence>
<dbReference type="Gene3D" id="1.25.40.390">
    <property type="match status" value="1"/>
</dbReference>
<evidence type="ECO:0000259" key="7">
    <source>
        <dbReference type="Pfam" id="PF07980"/>
    </source>
</evidence>
<evidence type="ECO:0000256" key="6">
    <source>
        <dbReference type="SAM" id="SignalP"/>
    </source>
</evidence>
<evidence type="ECO:0000256" key="3">
    <source>
        <dbReference type="ARBA" id="ARBA00022729"/>
    </source>
</evidence>
<proteinExistence type="inferred from homology"/>
<dbReference type="AlphaFoldDB" id="A0A3E5BEH9"/>
<dbReference type="SUPFAM" id="SSF48452">
    <property type="entry name" value="TPR-like"/>
    <property type="match status" value="1"/>
</dbReference>
<dbReference type="InterPro" id="IPR033985">
    <property type="entry name" value="SusD-like_N"/>
</dbReference>
<sequence>MKKYIIMSYVLTTLMVLCSSCDDFLNQEPISNGSVTGFYKTQADIEQGVAGAYNSLQSYKQYGANFIFFMEVRSDNTYTESITTSGGIYGDFDLFRTTSTNSILDLTWAGCYEGIQRCNIVLGNIDNVVMDETLRKQYKGEMLFIRALTYFNLVRIWGDVPLVIKEVKDPFEAFAFTRTPSTEVYQQIVTDLNDAAGLLSDKVEKARTGAITVGAANALLGKVYLTLKDYQKAENVLKKVIDSKVYNLLDNYGDVFNVLNKNSIESIFEIQYNKDVTDQGSRFANIFAPKGSTEVTGGVGTSLGDNTPTEDLYGKYEDGDLRKDISIGRISDGRLYCKKFVVAPVLPNQSDANFIVLRYADVLLMYVEALNENNYKTDGDAFLYLNKIRERAGLKAYTSEELPNQEMFRGAVWNERRFELAFENHRWFDLLRTGKAVEIMNASTDGEFTVESYQLIYPIPQSQIDAAPDKMMQNDRY</sequence>
<evidence type="ECO:0000259" key="8">
    <source>
        <dbReference type="Pfam" id="PF14322"/>
    </source>
</evidence>
<dbReference type="GO" id="GO:0009279">
    <property type="term" value="C:cell outer membrane"/>
    <property type="evidence" value="ECO:0007669"/>
    <property type="project" value="UniProtKB-SubCell"/>
</dbReference>
<evidence type="ECO:0000256" key="5">
    <source>
        <dbReference type="ARBA" id="ARBA00023237"/>
    </source>
</evidence>
<dbReference type="Pfam" id="PF14322">
    <property type="entry name" value="SusD-like_3"/>
    <property type="match status" value="1"/>
</dbReference>
<dbReference type="InterPro" id="IPR012944">
    <property type="entry name" value="SusD_RagB_dom"/>
</dbReference>
<reference evidence="9 10" key="1">
    <citation type="submission" date="2018-08" db="EMBL/GenBank/DDBJ databases">
        <title>A genome reference for cultivated species of the human gut microbiota.</title>
        <authorList>
            <person name="Zou Y."/>
            <person name="Xue W."/>
            <person name="Luo G."/>
        </authorList>
    </citation>
    <scope>NUCLEOTIDE SEQUENCE [LARGE SCALE GENOMIC DNA]</scope>
    <source>
        <strain evidence="9 10">OM05-15BH</strain>
    </source>
</reference>
<organism evidence="9 10">
    <name type="scientific">Bacteroides oleiciplenus</name>
    <dbReference type="NCBI Taxonomy" id="626931"/>
    <lineage>
        <taxon>Bacteria</taxon>
        <taxon>Pseudomonadati</taxon>
        <taxon>Bacteroidota</taxon>
        <taxon>Bacteroidia</taxon>
        <taxon>Bacteroidales</taxon>
        <taxon>Bacteroidaceae</taxon>
        <taxon>Bacteroides</taxon>
    </lineage>
</organism>
<feature type="chain" id="PRO_5017547702" evidence="6">
    <location>
        <begin position="19"/>
        <end position="477"/>
    </location>
</feature>
<accession>A0A3E5BEH9</accession>
<feature type="domain" description="SusD-like N-terminal" evidence="8">
    <location>
        <begin position="23"/>
        <end position="225"/>
    </location>
</feature>
<comment type="subcellular location">
    <subcellularLocation>
        <location evidence="1">Cell outer membrane</location>
    </subcellularLocation>
</comment>
<comment type="caution">
    <text evidence="9">The sequence shown here is derived from an EMBL/GenBank/DDBJ whole genome shotgun (WGS) entry which is preliminary data.</text>
</comment>
<comment type="similarity">
    <text evidence="2">Belongs to the SusD family.</text>
</comment>
<dbReference type="RefSeq" id="WP_117724133.1">
    <property type="nucleotide sequence ID" value="NZ_QSUL01000006.1"/>
</dbReference>
<evidence type="ECO:0000256" key="4">
    <source>
        <dbReference type="ARBA" id="ARBA00023136"/>
    </source>
</evidence>
<keyword evidence="4" id="KW-0472">Membrane</keyword>
<evidence type="ECO:0000313" key="9">
    <source>
        <dbReference type="EMBL" id="RGN35829.1"/>
    </source>
</evidence>